<evidence type="ECO:0000256" key="3">
    <source>
        <dbReference type="ARBA" id="ARBA00023125"/>
    </source>
</evidence>
<dbReference type="Pfam" id="PF08361">
    <property type="entry name" value="TetR_C_2"/>
    <property type="match status" value="1"/>
</dbReference>
<keyword evidence="3 5" id="KW-0238">DNA-binding</keyword>
<evidence type="ECO:0000313" key="8">
    <source>
        <dbReference type="Proteomes" id="UP000584824"/>
    </source>
</evidence>
<gene>
    <name evidence="7" type="ORF">GGQ66_003002</name>
</gene>
<feature type="domain" description="HTH tetR-type" evidence="6">
    <location>
        <begin position="9"/>
        <end position="69"/>
    </location>
</feature>
<dbReference type="Pfam" id="PF00440">
    <property type="entry name" value="TetR_N"/>
    <property type="match status" value="1"/>
</dbReference>
<dbReference type="PROSITE" id="PS01081">
    <property type="entry name" value="HTH_TETR_1"/>
    <property type="match status" value="1"/>
</dbReference>
<keyword evidence="2" id="KW-0805">Transcription regulation</keyword>
<dbReference type="InterPro" id="IPR009057">
    <property type="entry name" value="Homeodomain-like_sf"/>
</dbReference>
<evidence type="ECO:0000313" key="7">
    <source>
        <dbReference type="EMBL" id="MBB4104425.1"/>
    </source>
</evidence>
<dbReference type="InterPro" id="IPR023772">
    <property type="entry name" value="DNA-bd_HTH_TetR-type_CS"/>
</dbReference>
<dbReference type="AlphaFoldDB" id="A0A7W6K3D5"/>
<dbReference type="PROSITE" id="PS50977">
    <property type="entry name" value="HTH_TETR_2"/>
    <property type="match status" value="1"/>
</dbReference>
<proteinExistence type="predicted"/>
<dbReference type="SUPFAM" id="SSF46689">
    <property type="entry name" value="Homeodomain-like"/>
    <property type="match status" value="1"/>
</dbReference>
<dbReference type="Proteomes" id="UP000584824">
    <property type="component" value="Unassembled WGS sequence"/>
</dbReference>
<accession>A0A7W6K3D5</accession>
<comment type="caution">
    <text evidence="7">The sequence shown here is derived from an EMBL/GenBank/DDBJ whole genome shotgun (WGS) entry which is preliminary data.</text>
</comment>
<protein>
    <submittedName>
        <fullName evidence="7">TetR/AcrR family acrAB operon transcriptional repressor</fullName>
    </submittedName>
</protein>
<organism evidence="7 8">
    <name type="scientific">Allorhizobium borbori</name>
    <dbReference type="NCBI Taxonomy" id="485907"/>
    <lineage>
        <taxon>Bacteria</taxon>
        <taxon>Pseudomonadati</taxon>
        <taxon>Pseudomonadota</taxon>
        <taxon>Alphaproteobacteria</taxon>
        <taxon>Hyphomicrobiales</taxon>
        <taxon>Rhizobiaceae</taxon>
        <taxon>Rhizobium/Agrobacterium group</taxon>
        <taxon>Allorhizobium</taxon>
    </lineage>
</organism>
<evidence type="ECO:0000256" key="2">
    <source>
        <dbReference type="ARBA" id="ARBA00023015"/>
    </source>
</evidence>
<dbReference type="PRINTS" id="PR00455">
    <property type="entry name" value="HTHTETR"/>
</dbReference>
<dbReference type="InterPro" id="IPR001647">
    <property type="entry name" value="HTH_TetR"/>
</dbReference>
<evidence type="ECO:0000256" key="4">
    <source>
        <dbReference type="ARBA" id="ARBA00023163"/>
    </source>
</evidence>
<keyword evidence="1" id="KW-0678">Repressor</keyword>
<evidence type="ECO:0000256" key="1">
    <source>
        <dbReference type="ARBA" id="ARBA00022491"/>
    </source>
</evidence>
<keyword evidence="4" id="KW-0804">Transcription</keyword>
<dbReference type="GO" id="GO:0003700">
    <property type="term" value="F:DNA-binding transcription factor activity"/>
    <property type="evidence" value="ECO:0007669"/>
    <property type="project" value="TreeGrafter"/>
</dbReference>
<dbReference type="GO" id="GO:0000976">
    <property type="term" value="F:transcription cis-regulatory region binding"/>
    <property type="evidence" value="ECO:0007669"/>
    <property type="project" value="TreeGrafter"/>
</dbReference>
<feature type="DNA-binding region" description="H-T-H motif" evidence="5">
    <location>
        <begin position="32"/>
        <end position="51"/>
    </location>
</feature>
<keyword evidence="8" id="KW-1185">Reference proteome</keyword>
<dbReference type="SUPFAM" id="SSF48498">
    <property type="entry name" value="Tetracyclin repressor-like, C-terminal domain"/>
    <property type="match status" value="1"/>
</dbReference>
<dbReference type="PANTHER" id="PTHR30055">
    <property type="entry name" value="HTH-TYPE TRANSCRIPTIONAL REGULATOR RUTR"/>
    <property type="match status" value="1"/>
</dbReference>
<evidence type="ECO:0000259" key="6">
    <source>
        <dbReference type="PROSITE" id="PS50977"/>
    </source>
</evidence>
<dbReference type="InterPro" id="IPR036271">
    <property type="entry name" value="Tet_transcr_reg_TetR-rel_C_sf"/>
</dbReference>
<dbReference type="InterPro" id="IPR050109">
    <property type="entry name" value="HTH-type_TetR-like_transc_reg"/>
</dbReference>
<dbReference type="PANTHER" id="PTHR30055:SF240">
    <property type="entry name" value="HTH-TYPE TRANSCRIPTIONAL REGULATOR ACRR"/>
    <property type="match status" value="1"/>
</dbReference>
<sequence length="205" mass="22636">MRRSKQDAEQTRIDILDAAEQMFCTQGVASATLEKISRAAGVTRGALYWHFKDKLDLLRALHERSLTPEEVLIRNAATQGHDDPLGLLEQAAVDMLLNFEQDERQQRMFVIMNSHAIDDEAAAWQREVNADLFRTLAMLATQAQALGRLAPDLTPDEAAIMMIASMGGLLNEWLRTGKTFGLSAVGIKLLAQQMAFIRAAPATSA</sequence>
<evidence type="ECO:0000256" key="5">
    <source>
        <dbReference type="PROSITE-ProRule" id="PRU00335"/>
    </source>
</evidence>
<dbReference type="Gene3D" id="1.10.357.10">
    <property type="entry name" value="Tetracycline Repressor, domain 2"/>
    <property type="match status" value="1"/>
</dbReference>
<dbReference type="InterPro" id="IPR013572">
    <property type="entry name" value="Tscrpt_reg_MAATS_C"/>
</dbReference>
<dbReference type="RefSeq" id="WP_183793514.1">
    <property type="nucleotide sequence ID" value="NZ_JACIDU010000012.1"/>
</dbReference>
<reference evidence="7 8" key="1">
    <citation type="submission" date="2020-08" db="EMBL/GenBank/DDBJ databases">
        <title>Genomic Encyclopedia of Type Strains, Phase IV (KMG-IV): sequencing the most valuable type-strain genomes for metagenomic binning, comparative biology and taxonomic classification.</title>
        <authorList>
            <person name="Goeker M."/>
        </authorList>
    </citation>
    <scope>NUCLEOTIDE SEQUENCE [LARGE SCALE GENOMIC DNA]</scope>
    <source>
        <strain evidence="7 8">DSM 26385</strain>
    </source>
</reference>
<dbReference type="EMBL" id="JACIDU010000012">
    <property type="protein sequence ID" value="MBB4104425.1"/>
    <property type="molecule type" value="Genomic_DNA"/>
</dbReference>
<name>A0A7W6K3D5_9HYPH</name>